<gene>
    <name evidence="1" type="ORF">H6F99_25375</name>
</gene>
<accession>A0ABR8C4K6</accession>
<keyword evidence="2" id="KW-1185">Reference proteome</keyword>
<proteinExistence type="predicted"/>
<sequence>MSQAIDKPIIQENTLLEKFRNLTIEQQQTILDFVEFMHSKKTKSQDNQEVSAYDLAKEWAGSVESGIGDLSTNKRYLQGFGKL</sequence>
<comment type="caution">
    <text evidence="1">The sequence shown here is derived from an EMBL/GenBank/DDBJ whole genome shotgun (WGS) entry which is preliminary data.</text>
</comment>
<dbReference type="EMBL" id="JACJQT010000124">
    <property type="protein sequence ID" value="MBD2281478.1"/>
    <property type="molecule type" value="Genomic_DNA"/>
</dbReference>
<evidence type="ECO:0000313" key="1">
    <source>
        <dbReference type="EMBL" id="MBD2281478.1"/>
    </source>
</evidence>
<protein>
    <recommendedName>
        <fullName evidence="3">DUF2281 domain-containing protein</fullName>
    </recommendedName>
</protein>
<dbReference type="Proteomes" id="UP000606721">
    <property type="component" value="Unassembled WGS sequence"/>
</dbReference>
<evidence type="ECO:0008006" key="3">
    <source>
        <dbReference type="Google" id="ProtNLM"/>
    </source>
</evidence>
<organism evidence="1 2">
    <name type="scientific">Aphanizomenon flos-aquae FACHB-1040</name>
    <dbReference type="NCBI Taxonomy" id="2692887"/>
    <lineage>
        <taxon>Bacteria</taxon>
        <taxon>Bacillati</taxon>
        <taxon>Cyanobacteriota</taxon>
        <taxon>Cyanophyceae</taxon>
        <taxon>Nostocales</taxon>
        <taxon>Aphanizomenonaceae</taxon>
        <taxon>Aphanizomenon</taxon>
    </lineage>
</organism>
<evidence type="ECO:0000313" key="2">
    <source>
        <dbReference type="Proteomes" id="UP000606721"/>
    </source>
</evidence>
<dbReference type="RefSeq" id="WP_190384601.1">
    <property type="nucleotide sequence ID" value="NZ_JACJQT010000124.1"/>
</dbReference>
<reference evidence="1 2" key="1">
    <citation type="journal article" date="2020" name="ISME J.">
        <title>Comparative genomics reveals insights into cyanobacterial evolution and habitat adaptation.</title>
        <authorList>
            <person name="Chen M.Y."/>
            <person name="Teng W.K."/>
            <person name="Zhao L."/>
            <person name="Hu C.X."/>
            <person name="Zhou Y.K."/>
            <person name="Han B.P."/>
            <person name="Song L.R."/>
            <person name="Shu W.S."/>
        </authorList>
    </citation>
    <scope>NUCLEOTIDE SEQUENCE [LARGE SCALE GENOMIC DNA]</scope>
    <source>
        <strain evidence="1 2">FACHB-1040</strain>
    </source>
</reference>
<name>A0ABR8C4K6_APHFL</name>